<feature type="binding site" evidence="9">
    <location>
        <position position="276"/>
    </location>
    <ligand>
        <name>substrate</name>
    </ligand>
</feature>
<name>A0A8J7GC06_9ACTN</name>
<dbReference type="InterPro" id="IPR015659">
    <property type="entry name" value="Proline_oxidase"/>
</dbReference>
<dbReference type="Gene3D" id="3.20.20.220">
    <property type="match status" value="1"/>
</dbReference>
<sequence>MRRAVTGTPALRRLADRFVAGETLDQAVASTTGLVDRGLHVTIDHLGEDTLDAADAAATRDAYLALLGQLTDLGLSGQVEVSVKLSALGQKLATDAEQVTLANAVAICEAARVAGTTVTVDMEDHTTVDATLGTVRDLRGEYPWVGAVLQSCLRRTEADCADLSTAGSRVRLVKGAYAEPASVAHPAKRDVDLAYVRCMRTLMASKAYPMIATHDLRMVEIAESLGTELGREPGSYEFQMLYGIRAAEQRDLAARDHLVRVYLPYGEDWYGYFMRRLAERPANLAFFARSLFSR</sequence>
<feature type="domain" description="Proline dehydrogenase" evidence="11">
    <location>
        <begin position="33"/>
        <end position="287"/>
    </location>
</feature>
<evidence type="ECO:0000256" key="5">
    <source>
        <dbReference type="ARBA" id="ARBA00022827"/>
    </source>
</evidence>
<dbReference type="InterPro" id="IPR029041">
    <property type="entry name" value="FAD-linked_oxidoreductase-like"/>
</dbReference>
<feature type="binding site" evidence="10">
    <location>
        <position position="150"/>
    </location>
    <ligand>
        <name>FAD</name>
        <dbReference type="ChEBI" id="CHEBI:57692"/>
    </ligand>
</feature>
<dbReference type="GO" id="GO:0004657">
    <property type="term" value="F:proline dehydrogenase activity"/>
    <property type="evidence" value="ECO:0007669"/>
    <property type="project" value="UniProtKB-EC"/>
</dbReference>
<keyword evidence="5 10" id="KW-0274">FAD</keyword>
<feature type="binding site" evidence="10">
    <location>
        <begin position="213"/>
        <end position="214"/>
    </location>
    <ligand>
        <name>FAD</name>
        <dbReference type="ChEBI" id="CHEBI:57692"/>
    </ligand>
</feature>
<evidence type="ECO:0000256" key="7">
    <source>
        <dbReference type="ARBA" id="ARBA00023062"/>
    </source>
</evidence>
<evidence type="ECO:0000256" key="6">
    <source>
        <dbReference type="ARBA" id="ARBA00023002"/>
    </source>
</evidence>
<feature type="binding site" evidence="9">
    <location>
        <position position="84"/>
    </location>
    <ligand>
        <name>substrate</name>
    </ligand>
</feature>
<evidence type="ECO:0000256" key="8">
    <source>
        <dbReference type="ARBA" id="ARBA00048779"/>
    </source>
</evidence>
<proteinExistence type="predicted"/>
<keyword evidence="7" id="KW-0642">Proline metabolism</keyword>
<feature type="binding site" evidence="10">
    <location>
        <position position="122"/>
    </location>
    <ligand>
        <name>FAD</name>
        <dbReference type="ChEBI" id="CHEBI:57692"/>
    </ligand>
</feature>
<dbReference type="InterPro" id="IPR002872">
    <property type="entry name" value="Proline_DH_dom"/>
</dbReference>
<evidence type="ECO:0000256" key="9">
    <source>
        <dbReference type="PIRSR" id="PIRSR000196-1"/>
    </source>
</evidence>
<evidence type="ECO:0000256" key="4">
    <source>
        <dbReference type="ARBA" id="ARBA00022741"/>
    </source>
</evidence>
<dbReference type="UniPathway" id="UPA00261">
    <property type="reaction ID" value="UER00373"/>
</dbReference>
<gene>
    <name evidence="12" type="ORF">IW245_000965</name>
</gene>
<evidence type="ECO:0000256" key="10">
    <source>
        <dbReference type="PIRSR" id="PIRSR000196-2"/>
    </source>
</evidence>
<dbReference type="PIRSF" id="PIRSF000196">
    <property type="entry name" value="Pro_dehydrog"/>
    <property type="match status" value="1"/>
</dbReference>
<comment type="pathway">
    <text evidence="1">Amino-acid degradation; L-proline degradation into L-glutamate; L-glutamate from L-proline: step 1/2.</text>
</comment>
<keyword evidence="4 10" id="KW-0547">Nucleotide-binding</keyword>
<reference evidence="12" key="1">
    <citation type="submission" date="2020-11" db="EMBL/GenBank/DDBJ databases">
        <title>Sequencing the genomes of 1000 actinobacteria strains.</title>
        <authorList>
            <person name="Klenk H.-P."/>
        </authorList>
    </citation>
    <scope>NUCLEOTIDE SEQUENCE</scope>
    <source>
        <strain evidence="12">DSM 45356</strain>
    </source>
</reference>
<keyword evidence="3" id="KW-0285">Flavoprotein</keyword>
<dbReference type="PANTHER" id="PTHR13914">
    <property type="entry name" value="PROLINE OXIDASE"/>
    <property type="match status" value="1"/>
</dbReference>
<accession>A0A8J7GC06</accession>
<dbReference type="AlphaFoldDB" id="A0A8J7GC06"/>
<feature type="binding site" evidence="9">
    <location>
        <position position="275"/>
    </location>
    <ligand>
        <name>substrate</name>
    </ligand>
</feature>
<evidence type="ECO:0000259" key="11">
    <source>
        <dbReference type="Pfam" id="PF01619"/>
    </source>
</evidence>
<dbReference type="GO" id="GO:0010133">
    <property type="term" value="P:L-proline catabolic process to L-glutamate"/>
    <property type="evidence" value="ECO:0007669"/>
    <property type="project" value="UniProtKB-UniPathway"/>
</dbReference>
<dbReference type="EC" id="1.5.5.2" evidence="2"/>
<dbReference type="SUPFAM" id="SSF51730">
    <property type="entry name" value="FAD-linked oxidoreductase"/>
    <property type="match status" value="1"/>
</dbReference>
<comment type="cofactor">
    <cofactor evidence="10">
        <name>FAD</name>
        <dbReference type="ChEBI" id="CHEBI:57692"/>
    </cofactor>
    <text evidence="10">Binds 1 FAD per subunit.</text>
</comment>
<comment type="catalytic activity">
    <reaction evidence="8">
        <text>L-proline + a quinone = (S)-1-pyrroline-5-carboxylate + a quinol + H(+)</text>
        <dbReference type="Rhea" id="RHEA:23784"/>
        <dbReference type="ChEBI" id="CHEBI:15378"/>
        <dbReference type="ChEBI" id="CHEBI:17388"/>
        <dbReference type="ChEBI" id="CHEBI:24646"/>
        <dbReference type="ChEBI" id="CHEBI:60039"/>
        <dbReference type="ChEBI" id="CHEBI:132124"/>
        <dbReference type="EC" id="1.5.5.2"/>
    </reaction>
</comment>
<evidence type="ECO:0000256" key="2">
    <source>
        <dbReference type="ARBA" id="ARBA00012695"/>
    </source>
</evidence>
<evidence type="ECO:0000313" key="12">
    <source>
        <dbReference type="EMBL" id="MBG6134771.1"/>
    </source>
</evidence>
<dbReference type="Pfam" id="PF01619">
    <property type="entry name" value="Pro_dh"/>
    <property type="match status" value="1"/>
</dbReference>
<comment type="caution">
    <text evidence="12">The sequence shown here is derived from an EMBL/GenBank/DDBJ whole genome shotgun (WGS) entry which is preliminary data.</text>
</comment>
<evidence type="ECO:0000256" key="3">
    <source>
        <dbReference type="ARBA" id="ARBA00022630"/>
    </source>
</evidence>
<dbReference type="EMBL" id="JADOUF010000001">
    <property type="protein sequence ID" value="MBG6134771.1"/>
    <property type="molecule type" value="Genomic_DNA"/>
</dbReference>
<feature type="binding site" evidence="10">
    <location>
        <position position="188"/>
    </location>
    <ligand>
        <name>FAD</name>
        <dbReference type="ChEBI" id="CHEBI:57692"/>
    </ligand>
</feature>
<dbReference type="PANTHER" id="PTHR13914:SF0">
    <property type="entry name" value="PROLINE DEHYDROGENASE 1, MITOCHONDRIAL"/>
    <property type="match status" value="1"/>
</dbReference>
<organism evidence="12 13">
    <name type="scientific">Longispora fulva</name>
    <dbReference type="NCBI Taxonomy" id="619741"/>
    <lineage>
        <taxon>Bacteria</taxon>
        <taxon>Bacillati</taxon>
        <taxon>Actinomycetota</taxon>
        <taxon>Actinomycetes</taxon>
        <taxon>Micromonosporales</taxon>
        <taxon>Micromonosporaceae</taxon>
        <taxon>Longispora</taxon>
    </lineage>
</organism>
<protein>
    <recommendedName>
        <fullName evidence="2">proline dehydrogenase</fullName>
        <ecNumber evidence="2">1.5.5.2</ecNumber>
    </recommendedName>
</protein>
<evidence type="ECO:0000313" key="13">
    <source>
        <dbReference type="Proteomes" id="UP000622552"/>
    </source>
</evidence>
<feature type="binding site" evidence="10">
    <location>
        <begin position="174"/>
        <end position="176"/>
    </location>
    <ligand>
        <name>FAD</name>
        <dbReference type="ChEBI" id="CHEBI:57692"/>
    </ligand>
</feature>
<keyword evidence="6 12" id="KW-0560">Oxidoreductase</keyword>
<dbReference type="Proteomes" id="UP000622552">
    <property type="component" value="Unassembled WGS sequence"/>
</dbReference>
<evidence type="ECO:0000256" key="1">
    <source>
        <dbReference type="ARBA" id="ARBA00004739"/>
    </source>
</evidence>
<keyword evidence="13" id="KW-1185">Reference proteome</keyword>
<dbReference type="InterPro" id="IPR008219">
    <property type="entry name" value="PRODH_bac_arc"/>
</dbReference>
<dbReference type="GO" id="GO:0000166">
    <property type="term" value="F:nucleotide binding"/>
    <property type="evidence" value="ECO:0007669"/>
    <property type="project" value="UniProtKB-KW"/>
</dbReference>